<dbReference type="VEuPathDB" id="CryptoDB:ChTU502y2012_421g0070"/>
<proteinExistence type="predicted"/>
<accession>A0A0S4TLF7</accession>
<protein>
    <recommendedName>
        <fullName evidence="3">VPS9 domain-containing protein</fullName>
    </recommendedName>
</protein>
<feature type="domain" description="VPS9" evidence="3">
    <location>
        <begin position="208"/>
        <end position="368"/>
    </location>
</feature>
<dbReference type="PROSITE" id="PS51205">
    <property type="entry name" value="VPS9"/>
    <property type="match status" value="1"/>
</dbReference>
<dbReference type="AlphaFoldDB" id="A0A0S4TLF7"/>
<dbReference type="VEuPathDB" id="CryptoDB:Chro.80217"/>
<sequence length="463" mass="53257">MNDVNKKETKSMEYSDSVTGSPNDFCRADLDRVDYNNESPGLGVNIGNSREFVNSGTCEGLEIKVDGEKNNSSSSTDNQQTKNVAPYNRFLILLKDKTCSDIVFFIAKFIQHYPRLDEGLVDLIYGESRERFYLEGIINGNEDIGTQVLANILHSFVGFCGNLLIETKVFNKVGNEEEEKIFIIEGLEKLVTTKLYNVLFDAVSFENDDADHYLFRKLKVLKTFVKLDHFDISKHYVETLQSDSLWLDICKNELYKLIRVKSPKDKVVLIVNICKILLSYMNNINKMRLETDSNSGEERISSPPAADDLLPLLIFCIIQSNPTKIKAHVEFVSLFRNSILLVSEDLYFFTHFYSAITFLEKLDGRQIQLNIDNVIFEEQFKSSEKKLFGNNLLHLLTPYSESRLSFQEKQNKLQEITNKLSSLKLTFEDYNSSDELKIGEIPQLFQEYKQLLNLFKELKQNSG</sequence>
<feature type="compositionally biased region" description="Basic and acidic residues" evidence="2">
    <location>
        <begin position="1"/>
        <end position="13"/>
    </location>
</feature>
<organism evidence="4">
    <name type="scientific">Cryptosporidium hominis</name>
    <dbReference type="NCBI Taxonomy" id="237895"/>
    <lineage>
        <taxon>Eukaryota</taxon>
        <taxon>Sar</taxon>
        <taxon>Alveolata</taxon>
        <taxon>Apicomplexa</taxon>
        <taxon>Conoidasida</taxon>
        <taxon>Coccidia</taxon>
        <taxon>Eucoccidiorida</taxon>
        <taxon>Eimeriorina</taxon>
        <taxon>Cryptosporidiidae</taxon>
        <taxon>Cryptosporidium</taxon>
    </lineage>
</organism>
<dbReference type="GO" id="GO:0031267">
    <property type="term" value="F:small GTPase binding"/>
    <property type="evidence" value="ECO:0007669"/>
    <property type="project" value="TreeGrafter"/>
</dbReference>
<dbReference type="VEuPathDB" id="CryptoDB:GY17_00000618"/>
<dbReference type="GO" id="GO:0016192">
    <property type="term" value="P:vesicle-mediated transport"/>
    <property type="evidence" value="ECO:0007669"/>
    <property type="project" value="InterPro"/>
</dbReference>
<evidence type="ECO:0000313" key="4">
    <source>
        <dbReference type="EMBL" id="CUV07735.1"/>
    </source>
</evidence>
<evidence type="ECO:0000256" key="1">
    <source>
        <dbReference type="SAM" id="Coils"/>
    </source>
</evidence>
<dbReference type="InterPro" id="IPR037191">
    <property type="entry name" value="VPS9_dom_sf"/>
</dbReference>
<evidence type="ECO:0000259" key="3">
    <source>
        <dbReference type="PROSITE" id="PS51205"/>
    </source>
</evidence>
<dbReference type="GO" id="GO:0030139">
    <property type="term" value="C:endocytic vesicle"/>
    <property type="evidence" value="ECO:0007669"/>
    <property type="project" value="TreeGrafter"/>
</dbReference>
<dbReference type="PANTHER" id="PTHR23101:SF25">
    <property type="entry name" value="GTPASE-ACTIVATING PROTEIN AND VPS9 DOMAIN-CONTAINING PROTEIN 1"/>
    <property type="match status" value="1"/>
</dbReference>
<reference evidence="4" key="1">
    <citation type="submission" date="2015-08" db="EMBL/GenBank/DDBJ databases">
        <authorList>
            <person name="Babu N.S."/>
            <person name="Beckwith C.J."/>
            <person name="Beseler K.G."/>
            <person name="Brison A."/>
            <person name="Carone J.V."/>
            <person name="Caskin T.P."/>
            <person name="Diamond M."/>
            <person name="Durham M.E."/>
            <person name="Foxe J.M."/>
            <person name="Go M."/>
            <person name="Henderson B.A."/>
            <person name="Jones I.B."/>
            <person name="McGettigan J.A."/>
            <person name="Micheletti S.J."/>
            <person name="Nasrallah M.E."/>
            <person name="Ortiz D."/>
            <person name="Piller C.R."/>
            <person name="Privatt S.R."/>
            <person name="Schneider S.L."/>
            <person name="Sharp S."/>
            <person name="Smith T.C."/>
            <person name="Stanton J.D."/>
            <person name="Ullery H.E."/>
            <person name="Wilson R.J."/>
            <person name="Serrano M.G."/>
            <person name="Buck G."/>
            <person name="Lee V."/>
            <person name="Wang Y."/>
            <person name="Carvalho R."/>
            <person name="Voegtly L."/>
            <person name="Shi R."/>
            <person name="Duckworth R."/>
            <person name="Johnson A."/>
            <person name="Loviza R."/>
            <person name="Walstead R."/>
            <person name="Shah Z."/>
            <person name="Kiflezghi M."/>
            <person name="Wade K."/>
            <person name="Ball S.L."/>
            <person name="Bradley K.W."/>
            <person name="Asai D.J."/>
            <person name="Bowman C.A."/>
            <person name="Russell D.A."/>
            <person name="Pope W.H."/>
            <person name="Jacobs-Sera D."/>
            <person name="Hendrix R.W."/>
            <person name="Hatfull G.F."/>
        </authorList>
    </citation>
    <scope>NUCLEOTIDE SEQUENCE [LARGE SCALE GENOMIC DNA]</scope>
</reference>
<dbReference type="EMBL" id="LN877954">
    <property type="protein sequence ID" value="CUV07735.1"/>
    <property type="molecule type" value="Genomic_DNA"/>
</dbReference>
<dbReference type="Gene3D" id="1.10.246.120">
    <property type="match status" value="1"/>
</dbReference>
<dbReference type="Pfam" id="PF02204">
    <property type="entry name" value="VPS9"/>
    <property type="match status" value="1"/>
</dbReference>
<dbReference type="InterPro" id="IPR045046">
    <property type="entry name" value="Vps9-like"/>
</dbReference>
<dbReference type="Proteomes" id="UP000199752">
    <property type="component" value="Chromosome 8"/>
</dbReference>
<keyword evidence="1" id="KW-0175">Coiled coil</keyword>
<dbReference type="InterPro" id="IPR003123">
    <property type="entry name" value="VPS9"/>
</dbReference>
<evidence type="ECO:0000256" key="2">
    <source>
        <dbReference type="SAM" id="MobiDB-lite"/>
    </source>
</evidence>
<dbReference type="VEuPathDB" id="CryptoDB:CHUDEA8_1880"/>
<feature type="region of interest" description="Disordered" evidence="2">
    <location>
        <begin position="1"/>
        <end position="20"/>
    </location>
</feature>
<dbReference type="SMART" id="SM00167">
    <property type="entry name" value="VPS9"/>
    <property type="match status" value="1"/>
</dbReference>
<dbReference type="GO" id="GO:0005829">
    <property type="term" value="C:cytosol"/>
    <property type="evidence" value="ECO:0007669"/>
    <property type="project" value="TreeGrafter"/>
</dbReference>
<dbReference type="PANTHER" id="PTHR23101">
    <property type="entry name" value="RAB GDP/GTP EXCHANGE FACTOR"/>
    <property type="match status" value="1"/>
</dbReference>
<feature type="coiled-coil region" evidence="1">
    <location>
        <begin position="406"/>
        <end position="461"/>
    </location>
</feature>
<name>A0A0S4TLF7_CRYHO</name>
<dbReference type="Gene3D" id="1.20.1050.80">
    <property type="entry name" value="VPS9 domain"/>
    <property type="match status" value="1"/>
</dbReference>
<dbReference type="GO" id="GO:0005085">
    <property type="term" value="F:guanyl-nucleotide exchange factor activity"/>
    <property type="evidence" value="ECO:0007669"/>
    <property type="project" value="InterPro"/>
</dbReference>
<dbReference type="SUPFAM" id="SSF109993">
    <property type="entry name" value="VPS9 domain"/>
    <property type="match status" value="1"/>
</dbReference>
<gene>
    <name evidence="4" type="ORF">CHUDEA8_1880</name>
</gene>